<dbReference type="InterPro" id="IPR029058">
    <property type="entry name" value="AB_hydrolase_fold"/>
</dbReference>
<feature type="region of interest" description="Disordered" evidence="1">
    <location>
        <begin position="1"/>
        <end position="21"/>
    </location>
</feature>
<evidence type="ECO:0000313" key="3">
    <source>
        <dbReference type="EMBL" id="SES85279.1"/>
    </source>
</evidence>
<sequence>MCHDTDSRPPAPPRGGDVAERGTLTLTSTDGTEVAAAYAAPAGPAQVGVVLLPDIRGLHPYYVALAERFAEAGLPALAVDWFGRTAELPETGARGQDFDWRTHIPQVTAAGVDADVTAAVAYLRGRTRDDLPVVTVGFCFGGSHSWRLAGGDLDLAACVGFYGKPETSGDAPAVRPTLMVIAGADAATPVEAQLALAERLRSGGAEVETAVYDGAPHSFFDGAHGDWAQACDDVWRRVLALTDRVAAG</sequence>
<name>A0A1H9ZVC1_9ACTN</name>
<dbReference type="AlphaFoldDB" id="A0A1H9ZVC1"/>
<dbReference type="InterPro" id="IPR051049">
    <property type="entry name" value="Dienelactone_hydrolase-like"/>
</dbReference>
<evidence type="ECO:0000259" key="2">
    <source>
        <dbReference type="Pfam" id="PF01738"/>
    </source>
</evidence>
<dbReference type="EMBL" id="FOIE01000001">
    <property type="protein sequence ID" value="SES85279.1"/>
    <property type="molecule type" value="Genomic_DNA"/>
</dbReference>
<feature type="domain" description="Dienelactone hydrolase" evidence="2">
    <location>
        <begin position="35"/>
        <end position="241"/>
    </location>
</feature>
<reference evidence="4" key="1">
    <citation type="submission" date="2016-10" db="EMBL/GenBank/DDBJ databases">
        <authorList>
            <person name="Varghese N."/>
            <person name="Submissions S."/>
        </authorList>
    </citation>
    <scope>NUCLEOTIDE SEQUENCE [LARGE SCALE GENOMIC DNA]</scope>
    <source>
        <strain evidence="4">DSM 44209</strain>
    </source>
</reference>
<keyword evidence="4" id="KW-1185">Reference proteome</keyword>
<dbReference type="SUPFAM" id="SSF53474">
    <property type="entry name" value="alpha/beta-Hydrolases"/>
    <property type="match status" value="1"/>
</dbReference>
<dbReference type="PANTHER" id="PTHR46623:SF6">
    <property type="entry name" value="ALPHA_BETA-HYDROLASES SUPERFAMILY PROTEIN"/>
    <property type="match status" value="1"/>
</dbReference>
<dbReference type="GO" id="GO:0016787">
    <property type="term" value="F:hydrolase activity"/>
    <property type="evidence" value="ECO:0007669"/>
    <property type="project" value="InterPro"/>
</dbReference>
<dbReference type="Gene3D" id="3.40.50.1820">
    <property type="entry name" value="alpha/beta hydrolase"/>
    <property type="match status" value="1"/>
</dbReference>
<dbReference type="InterPro" id="IPR002925">
    <property type="entry name" value="Dienelactn_hydro"/>
</dbReference>
<gene>
    <name evidence="3" type="ORF">SAMN04488546_0780</name>
</gene>
<protein>
    <submittedName>
        <fullName evidence="3">Carboxymethylenebutenolidase</fullName>
    </submittedName>
</protein>
<dbReference type="Pfam" id="PF01738">
    <property type="entry name" value="DLH"/>
    <property type="match status" value="1"/>
</dbReference>
<evidence type="ECO:0000256" key="1">
    <source>
        <dbReference type="SAM" id="MobiDB-lite"/>
    </source>
</evidence>
<proteinExistence type="predicted"/>
<organism evidence="3 4">
    <name type="scientific">Geodermatophilus poikilotrophus</name>
    <dbReference type="NCBI Taxonomy" id="1333667"/>
    <lineage>
        <taxon>Bacteria</taxon>
        <taxon>Bacillati</taxon>
        <taxon>Actinomycetota</taxon>
        <taxon>Actinomycetes</taxon>
        <taxon>Geodermatophilales</taxon>
        <taxon>Geodermatophilaceae</taxon>
        <taxon>Geodermatophilus</taxon>
    </lineage>
</organism>
<dbReference type="Proteomes" id="UP000198507">
    <property type="component" value="Unassembled WGS sequence"/>
</dbReference>
<accession>A0A1H9ZVC1</accession>
<evidence type="ECO:0000313" key="4">
    <source>
        <dbReference type="Proteomes" id="UP000198507"/>
    </source>
</evidence>
<dbReference type="PANTHER" id="PTHR46623">
    <property type="entry name" value="CARBOXYMETHYLENEBUTENOLIDASE-RELATED"/>
    <property type="match status" value="1"/>
</dbReference>
<dbReference type="RefSeq" id="WP_091439310.1">
    <property type="nucleotide sequence ID" value="NZ_FOIE01000001.1"/>
</dbReference>
<dbReference type="OrthoDB" id="9787933at2"/>